<gene>
    <name evidence="3" type="ORF">BDFB_015110</name>
</gene>
<feature type="domain" description="Cathepsin propeptide inhibitor" evidence="2">
    <location>
        <begin position="26"/>
        <end position="86"/>
    </location>
</feature>
<dbReference type="SUPFAM" id="SSF54001">
    <property type="entry name" value="Cysteine proteinases"/>
    <property type="match status" value="1"/>
</dbReference>
<evidence type="ECO:0000256" key="1">
    <source>
        <dbReference type="SAM" id="SignalP"/>
    </source>
</evidence>
<dbReference type="OrthoDB" id="5855924at2759"/>
<dbReference type="InterPro" id="IPR038765">
    <property type="entry name" value="Papain-like_cys_pep_sf"/>
</dbReference>
<reference evidence="3 4" key="1">
    <citation type="submission" date="2017-03" db="EMBL/GenBank/DDBJ databases">
        <title>Genome of the blue death feigning beetle - Asbolus verrucosus.</title>
        <authorList>
            <person name="Rider S.D."/>
        </authorList>
    </citation>
    <scope>NUCLEOTIDE SEQUENCE [LARGE SCALE GENOMIC DNA]</scope>
    <source>
        <strain evidence="3">Butters</strain>
        <tissue evidence="3">Head and leg muscle</tissue>
    </source>
</reference>
<evidence type="ECO:0000259" key="2">
    <source>
        <dbReference type="SMART" id="SM00848"/>
    </source>
</evidence>
<dbReference type="EMBL" id="QDEB01074161">
    <property type="protein sequence ID" value="RZC35089.1"/>
    <property type="molecule type" value="Genomic_DNA"/>
</dbReference>
<accession>A0A482VRK7</accession>
<protein>
    <submittedName>
        <fullName evidence="3">Inhibitor I29 domain containing protein</fullName>
    </submittedName>
</protein>
<dbReference type="Pfam" id="PF08246">
    <property type="entry name" value="Inhibitor_I29"/>
    <property type="match status" value="1"/>
</dbReference>
<feature type="chain" id="PRO_5019740765" evidence="1">
    <location>
        <begin position="17"/>
        <end position="124"/>
    </location>
</feature>
<keyword evidence="1" id="KW-0732">Signal</keyword>
<dbReference type="Proteomes" id="UP000292052">
    <property type="component" value="Unassembled WGS sequence"/>
</dbReference>
<dbReference type="SMART" id="SM00848">
    <property type="entry name" value="Inhibitor_I29"/>
    <property type="match status" value="1"/>
</dbReference>
<dbReference type="InterPro" id="IPR013201">
    <property type="entry name" value="Prot_inhib_I29"/>
</dbReference>
<feature type="signal peptide" evidence="1">
    <location>
        <begin position="1"/>
        <end position="16"/>
    </location>
</feature>
<sequence length="124" mass="14294">MKALCVLTLILAASWATSPLDIFEQWIKFKADFKKQYATPLEEVKRFKIFQANVAEIEQHNEKYARGEVTYTKGINQFGDKTEEEFMAYLNSGKLLKPKVPGKYGKLFVPSDKKPAAEVDWRDK</sequence>
<proteinExistence type="predicted"/>
<feature type="non-terminal residue" evidence="3">
    <location>
        <position position="124"/>
    </location>
</feature>
<organism evidence="3 4">
    <name type="scientific">Asbolus verrucosus</name>
    <name type="common">Desert ironclad beetle</name>
    <dbReference type="NCBI Taxonomy" id="1661398"/>
    <lineage>
        <taxon>Eukaryota</taxon>
        <taxon>Metazoa</taxon>
        <taxon>Ecdysozoa</taxon>
        <taxon>Arthropoda</taxon>
        <taxon>Hexapoda</taxon>
        <taxon>Insecta</taxon>
        <taxon>Pterygota</taxon>
        <taxon>Neoptera</taxon>
        <taxon>Endopterygota</taxon>
        <taxon>Coleoptera</taxon>
        <taxon>Polyphaga</taxon>
        <taxon>Cucujiformia</taxon>
        <taxon>Tenebrionidae</taxon>
        <taxon>Pimeliinae</taxon>
        <taxon>Asbolus</taxon>
    </lineage>
</organism>
<evidence type="ECO:0000313" key="4">
    <source>
        <dbReference type="Proteomes" id="UP000292052"/>
    </source>
</evidence>
<name>A0A482VRK7_ASBVE</name>
<dbReference type="AlphaFoldDB" id="A0A482VRK7"/>
<keyword evidence="4" id="KW-1185">Reference proteome</keyword>
<evidence type="ECO:0000313" key="3">
    <source>
        <dbReference type="EMBL" id="RZC35089.1"/>
    </source>
</evidence>
<dbReference type="Gene3D" id="1.10.287.2250">
    <property type="match status" value="1"/>
</dbReference>
<comment type="caution">
    <text evidence="3">The sequence shown here is derived from an EMBL/GenBank/DDBJ whole genome shotgun (WGS) entry which is preliminary data.</text>
</comment>